<evidence type="ECO:0000256" key="2">
    <source>
        <dbReference type="ARBA" id="ARBA00022448"/>
    </source>
</evidence>
<evidence type="ECO:0000313" key="11">
    <source>
        <dbReference type="Proteomes" id="UP000199337"/>
    </source>
</evidence>
<gene>
    <name evidence="10" type="ORF">SAMN05660649_02215</name>
</gene>
<keyword evidence="7" id="KW-0868">Chloride</keyword>
<protein>
    <submittedName>
        <fullName evidence="10">H+/Cl-antiporter ClcA</fullName>
    </submittedName>
</protein>
<dbReference type="Proteomes" id="UP000199337">
    <property type="component" value="Unassembled WGS sequence"/>
</dbReference>
<dbReference type="Pfam" id="PF00654">
    <property type="entry name" value="Voltage_CLC"/>
    <property type="match status" value="1"/>
</dbReference>
<evidence type="ECO:0000256" key="6">
    <source>
        <dbReference type="ARBA" id="ARBA00023136"/>
    </source>
</evidence>
<dbReference type="GO" id="GO:0006813">
    <property type="term" value="P:potassium ion transport"/>
    <property type="evidence" value="ECO:0007669"/>
    <property type="project" value="InterPro"/>
</dbReference>
<dbReference type="InterPro" id="IPR014743">
    <property type="entry name" value="Cl-channel_core"/>
</dbReference>
<dbReference type="InterPro" id="IPR001807">
    <property type="entry name" value="ClC"/>
</dbReference>
<dbReference type="InterPro" id="IPR036721">
    <property type="entry name" value="RCK_C_sf"/>
</dbReference>
<keyword evidence="11" id="KW-1185">Reference proteome</keyword>
<keyword evidence="6 8" id="KW-0472">Membrane</keyword>
<feature type="transmembrane region" description="Helical" evidence="8">
    <location>
        <begin position="110"/>
        <end position="131"/>
    </location>
</feature>
<dbReference type="SUPFAM" id="SSF116726">
    <property type="entry name" value="TrkA C-terminal domain-like"/>
    <property type="match status" value="1"/>
</dbReference>
<evidence type="ECO:0000256" key="3">
    <source>
        <dbReference type="ARBA" id="ARBA00022692"/>
    </source>
</evidence>
<feature type="transmembrane region" description="Helical" evidence="8">
    <location>
        <begin position="336"/>
        <end position="356"/>
    </location>
</feature>
<feature type="transmembrane region" description="Helical" evidence="8">
    <location>
        <begin position="161"/>
        <end position="186"/>
    </location>
</feature>
<dbReference type="PANTHER" id="PTHR45711">
    <property type="entry name" value="CHLORIDE CHANNEL PROTEIN"/>
    <property type="match status" value="1"/>
</dbReference>
<dbReference type="Gene3D" id="1.10.3080.10">
    <property type="entry name" value="Clc chloride channel"/>
    <property type="match status" value="1"/>
</dbReference>
<dbReference type="EMBL" id="FOOX01000007">
    <property type="protein sequence ID" value="SFG63439.1"/>
    <property type="molecule type" value="Genomic_DNA"/>
</dbReference>
<feature type="transmembrane region" description="Helical" evidence="8">
    <location>
        <begin position="22"/>
        <end position="44"/>
    </location>
</feature>
<dbReference type="AlphaFoldDB" id="A0A1I2TH81"/>
<evidence type="ECO:0000313" key="10">
    <source>
        <dbReference type="EMBL" id="SFG63439.1"/>
    </source>
</evidence>
<reference evidence="11" key="1">
    <citation type="submission" date="2016-10" db="EMBL/GenBank/DDBJ databases">
        <authorList>
            <person name="Varghese N."/>
            <person name="Submissions S."/>
        </authorList>
    </citation>
    <scope>NUCLEOTIDE SEQUENCE [LARGE SCALE GENOMIC DNA]</scope>
    <source>
        <strain evidence="11">DSM 17038</strain>
    </source>
</reference>
<dbReference type="PANTHER" id="PTHR45711:SF6">
    <property type="entry name" value="CHLORIDE CHANNEL PROTEIN"/>
    <property type="match status" value="1"/>
</dbReference>
<dbReference type="RefSeq" id="WP_092471434.1">
    <property type="nucleotide sequence ID" value="NZ_FOOX01000007.1"/>
</dbReference>
<keyword evidence="2" id="KW-0813">Transport</keyword>
<dbReference type="InterPro" id="IPR006037">
    <property type="entry name" value="RCK_C"/>
</dbReference>
<dbReference type="GO" id="GO:0008324">
    <property type="term" value="F:monoatomic cation transmembrane transporter activity"/>
    <property type="evidence" value="ECO:0007669"/>
    <property type="project" value="InterPro"/>
</dbReference>
<dbReference type="SUPFAM" id="SSF81340">
    <property type="entry name" value="Clc chloride channel"/>
    <property type="match status" value="1"/>
</dbReference>
<evidence type="ECO:0000256" key="8">
    <source>
        <dbReference type="SAM" id="Phobius"/>
    </source>
</evidence>
<evidence type="ECO:0000256" key="1">
    <source>
        <dbReference type="ARBA" id="ARBA00004141"/>
    </source>
</evidence>
<keyword evidence="3 8" id="KW-0812">Transmembrane</keyword>
<comment type="subcellular location">
    <subcellularLocation>
        <location evidence="1">Membrane</location>
        <topology evidence="1">Multi-pass membrane protein</topology>
    </subcellularLocation>
</comment>
<feature type="transmembrane region" description="Helical" evidence="8">
    <location>
        <begin position="64"/>
        <end position="84"/>
    </location>
</feature>
<dbReference type="GO" id="GO:0005247">
    <property type="term" value="F:voltage-gated chloride channel activity"/>
    <property type="evidence" value="ECO:0007669"/>
    <property type="project" value="TreeGrafter"/>
</dbReference>
<dbReference type="PROSITE" id="PS51202">
    <property type="entry name" value="RCK_C"/>
    <property type="match status" value="1"/>
</dbReference>
<evidence type="ECO:0000256" key="4">
    <source>
        <dbReference type="ARBA" id="ARBA00022989"/>
    </source>
</evidence>
<proteinExistence type="predicted"/>
<feature type="transmembrane region" description="Helical" evidence="8">
    <location>
        <begin position="368"/>
        <end position="393"/>
    </location>
</feature>
<evidence type="ECO:0000256" key="5">
    <source>
        <dbReference type="ARBA" id="ARBA00023065"/>
    </source>
</evidence>
<organism evidence="10 11">
    <name type="scientific">Desulfotruncus arcticus DSM 17038</name>
    <dbReference type="NCBI Taxonomy" id="1121424"/>
    <lineage>
        <taxon>Bacteria</taxon>
        <taxon>Bacillati</taxon>
        <taxon>Bacillota</taxon>
        <taxon>Clostridia</taxon>
        <taxon>Eubacteriales</taxon>
        <taxon>Desulfallaceae</taxon>
        <taxon>Desulfotruncus</taxon>
    </lineage>
</organism>
<dbReference type="Pfam" id="PF02080">
    <property type="entry name" value="TrkA_C"/>
    <property type="match status" value="1"/>
</dbReference>
<keyword evidence="4 8" id="KW-1133">Transmembrane helix</keyword>
<name>A0A1I2TH81_9FIRM</name>
<accession>A0A1I2TH81</accession>
<feature type="transmembrane region" description="Helical" evidence="8">
    <location>
        <begin position="234"/>
        <end position="256"/>
    </location>
</feature>
<evidence type="ECO:0000259" key="9">
    <source>
        <dbReference type="PROSITE" id="PS51202"/>
    </source>
</evidence>
<dbReference type="PRINTS" id="PR00762">
    <property type="entry name" value="CLCHANNEL"/>
</dbReference>
<dbReference type="STRING" id="341036.SAMN05660649_02215"/>
<dbReference type="Gene3D" id="3.30.70.1450">
    <property type="entry name" value="Regulator of K+ conductance, C-terminal domain"/>
    <property type="match status" value="1"/>
</dbReference>
<dbReference type="OrthoDB" id="9812438at2"/>
<feature type="transmembrane region" description="Helical" evidence="8">
    <location>
        <begin position="399"/>
        <end position="419"/>
    </location>
</feature>
<dbReference type="CDD" id="cd01031">
    <property type="entry name" value="EriC"/>
    <property type="match status" value="1"/>
</dbReference>
<feature type="domain" description="RCK C-terminal" evidence="9">
    <location>
        <begin position="437"/>
        <end position="519"/>
    </location>
</feature>
<feature type="transmembrane region" description="Helical" evidence="8">
    <location>
        <begin position="308"/>
        <end position="330"/>
    </location>
</feature>
<dbReference type="GO" id="GO:0005886">
    <property type="term" value="C:plasma membrane"/>
    <property type="evidence" value="ECO:0007669"/>
    <property type="project" value="TreeGrafter"/>
</dbReference>
<sequence length="526" mass="57445">MCAKSKSIYNVLTRWRDFRLKLLFEGILIGLLSGILVVMFRLLLEKAELLREKLYALMHVTSPLLTVMWFIALVLISYILSFIVRKEPMAGGSGIPQVKGILMGKLKMNWLRVIIGKFIGGVMAIGAGLSLGREGPSVQLGAAVGQGVSRLLGRLRIEEKYLITCGSSAGLAAAFNAPLAGAIFALEELHKNFSPVVLTSAVAASLTADLVTQQFFGQKPIFDFSILPTLPIKYYFYLISLGVIIGILGVVFNWFLIRTLQIYSKLTWLPDQLKPAIPLLAGGILGFVLPEALGGGNNLINALGQVRYSLLMLVLLLVVKFLFTMVSYGSGVPGGIFLPMLVIGALAGDIYGNVVVQYLHMNPQYIGNFVVFAMAAYFTSVVKAPVTGSILIMEMTGSFSHLFALVTVSMTAYIVSDVLKSKPVYDILLERSLKRRKMAVDLPEDSNKCISEISVCVGSTLSGKRIRDIEWPPHCLLVGIRRGEAELIPRGDTRIYSGDCLIVLSDDSHVMQIRSTLYLITGNVTI</sequence>
<evidence type="ECO:0000256" key="7">
    <source>
        <dbReference type="ARBA" id="ARBA00023214"/>
    </source>
</evidence>
<keyword evidence="5" id="KW-0406">Ion transport</keyword>